<feature type="domain" description="Thiamine pyrophosphate enzyme TPP-binding" evidence="3">
    <location>
        <begin position="174"/>
        <end position="295"/>
    </location>
</feature>
<evidence type="ECO:0000256" key="1">
    <source>
        <dbReference type="ARBA" id="ARBA00007812"/>
    </source>
</evidence>
<evidence type="ECO:0000259" key="3">
    <source>
        <dbReference type="Pfam" id="PF02775"/>
    </source>
</evidence>
<dbReference type="CDD" id="cd07035">
    <property type="entry name" value="TPP_PYR_POX_like"/>
    <property type="match status" value="1"/>
</dbReference>
<reference evidence="5" key="2">
    <citation type="submission" date="2014-05" db="EMBL/GenBank/DDBJ databases">
        <title>The genome and life-stage specific transcriptomes of Globodera pallida elucidate key aspects of plant parasitism by a cyst nematode.</title>
        <authorList>
            <person name="Cotton J.A."/>
            <person name="Lilley C.J."/>
            <person name="Jones L.M."/>
            <person name="Kikuchi T."/>
            <person name="Reid A.J."/>
            <person name="Thorpe P."/>
            <person name="Tsai I.J."/>
            <person name="Beasley H."/>
            <person name="Blok V."/>
            <person name="Cock P.J.A."/>
            <person name="Van den Akker S.E."/>
            <person name="Holroyd N."/>
            <person name="Hunt M."/>
            <person name="Mantelin S."/>
            <person name="Naghra H."/>
            <person name="Pain A."/>
            <person name="Palomares-Rius J.E."/>
            <person name="Zarowiecki M."/>
            <person name="Berriman M."/>
            <person name="Jones J.T."/>
            <person name="Urwin P.E."/>
        </authorList>
    </citation>
    <scope>NUCLEOTIDE SEQUENCE [LARGE SCALE GENOMIC DNA]</scope>
    <source>
        <strain evidence="5">Lindley</strain>
    </source>
</reference>
<organism evidence="5 6">
    <name type="scientific">Globodera pallida</name>
    <name type="common">Potato cyst nematode worm</name>
    <name type="synonym">Heterodera pallida</name>
    <dbReference type="NCBI Taxonomy" id="36090"/>
    <lineage>
        <taxon>Eukaryota</taxon>
        <taxon>Metazoa</taxon>
        <taxon>Ecdysozoa</taxon>
        <taxon>Nematoda</taxon>
        <taxon>Chromadorea</taxon>
        <taxon>Rhabditida</taxon>
        <taxon>Tylenchina</taxon>
        <taxon>Tylenchomorpha</taxon>
        <taxon>Tylenchoidea</taxon>
        <taxon>Heteroderidae</taxon>
        <taxon>Heteroderinae</taxon>
        <taxon>Globodera</taxon>
    </lineage>
</organism>
<dbReference type="FunFam" id="3.40.50.970:FF:000007">
    <property type="entry name" value="Acetolactate synthase"/>
    <property type="match status" value="1"/>
</dbReference>
<comment type="similarity">
    <text evidence="1">Belongs to the TPP enzyme family.</text>
</comment>
<dbReference type="GO" id="GO:0003984">
    <property type="term" value="F:acetolactate synthase activity"/>
    <property type="evidence" value="ECO:0007669"/>
    <property type="project" value="TreeGrafter"/>
</dbReference>
<dbReference type="InterPro" id="IPR045229">
    <property type="entry name" value="TPP_enz"/>
</dbReference>
<dbReference type="GO" id="GO:0050660">
    <property type="term" value="F:flavin adenine dinucleotide binding"/>
    <property type="evidence" value="ECO:0007669"/>
    <property type="project" value="TreeGrafter"/>
</dbReference>
<evidence type="ECO:0000256" key="2">
    <source>
        <dbReference type="ARBA" id="ARBA00023052"/>
    </source>
</evidence>
<dbReference type="GO" id="GO:0005948">
    <property type="term" value="C:acetolactate synthase complex"/>
    <property type="evidence" value="ECO:0007669"/>
    <property type="project" value="TreeGrafter"/>
</dbReference>
<dbReference type="Gene3D" id="3.40.50.970">
    <property type="match status" value="2"/>
</dbReference>
<dbReference type="InterPro" id="IPR011766">
    <property type="entry name" value="TPP_enzyme_TPP-bd"/>
</dbReference>
<dbReference type="Pfam" id="PF02775">
    <property type="entry name" value="TPP_enzyme_C"/>
    <property type="match status" value="1"/>
</dbReference>
<reference evidence="6" key="3">
    <citation type="submission" date="2016-06" db="UniProtKB">
        <authorList>
            <consortium name="WormBaseParasite"/>
        </authorList>
    </citation>
    <scope>IDENTIFICATION</scope>
</reference>
<evidence type="ECO:0000259" key="4">
    <source>
        <dbReference type="Pfam" id="PF02776"/>
    </source>
</evidence>
<proteinExistence type="inferred from homology"/>
<dbReference type="GO" id="GO:0030976">
    <property type="term" value="F:thiamine pyrophosphate binding"/>
    <property type="evidence" value="ECO:0007669"/>
    <property type="project" value="InterPro"/>
</dbReference>
<dbReference type="AlphaFoldDB" id="A0A183CNB8"/>
<sequence>MTAKRTGGRILVDNLVAQGCDRIFHVPGESFLAVLDALHDTPQIDVVTCRQEGGVGFMACADGAMTGTPGVAFVTRGPGATNASIGVHVAMQDSQPMILFIGDVDRGMRDREGFQEVDFPAMFAPLAKWATKIEDARRIPEYVARAWSVAMSGRPGPVVIALPEDMLCDELAPTAGAMGYGVPAAVAAALRFPDRAVVALAGDGDFMMNGQELATAVQHDANLIVLLIDNSTYGTIRMHQEREYPARLSGTTLKNPDFAALARAYGGWAETVETTEQFAPALARVLERDGLRLLHLKTDIEFITPGLTAIEEGNDMGWRHVHVGRKGDNLTIQNRQVWKEEWRWINAETVRLPDPMVPADILSHMICEIGPNTRPVRFAAHKLQSDLWSFYIPD</sequence>
<feature type="domain" description="Thiamine pyrophosphate enzyme N-terminal TPP-binding" evidence="4">
    <location>
        <begin position="6"/>
        <end position="121"/>
    </location>
</feature>
<dbReference type="Pfam" id="PF02776">
    <property type="entry name" value="TPP_enzyme_N"/>
    <property type="match status" value="1"/>
</dbReference>
<dbReference type="InterPro" id="IPR029061">
    <property type="entry name" value="THDP-binding"/>
</dbReference>
<dbReference type="GO" id="GO:0009099">
    <property type="term" value="P:L-valine biosynthetic process"/>
    <property type="evidence" value="ECO:0007669"/>
    <property type="project" value="TreeGrafter"/>
</dbReference>
<dbReference type="Proteomes" id="UP000050741">
    <property type="component" value="Unassembled WGS sequence"/>
</dbReference>
<dbReference type="PANTHER" id="PTHR18968:SF120">
    <property type="entry name" value="ACETOLACTATE SYNTHASE LARGE SUBUNIT"/>
    <property type="match status" value="1"/>
</dbReference>
<accession>A0A183CNB8</accession>
<evidence type="ECO:0000313" key="6">
    <source>
        <dbReference type="WBParaSite" id="GPLIN_001437500"/>
    </source>
</evidence>
<dbReference type="PANTHER" id="PTHR18968">
    <property type="entry name" value="THIAMINE PYROPHOSPHATE ENZYMES"/>
    <property type="match status" value="1"/>
</dbReference>
<keyword evidence="5" id="KW-1185">Reference proteome</keyword>
<dbReference type="WBParaSite" id="GPLIN_001437500">
    <property type="protein sequence ID" value="GPLIN_001437500"/>
    <property type="gene ID" value="GPLIN_001437500"/>
</dbReference>
<dbReference type="GO" id="GO:0009097">
    <property type="term" value="P:isoleucine biosynthetic process"/>
    <property type="evidence" value="ECO:0007669"/>
    <property type="project" value="TreeGrafter"/>
</dbReference>
<evidence type="ECO:0000313" key="5">
    <source>
        <dbReference type="Proteomes" id="UP000050741"/>
    </source>
</evidence>
<name>A0A183CNB8_GLOPA</name>
<dbReference type="CDD" id="cd00568">
    <property type="entry name" value="TPP_enzymes"/>
    <property type="match status" value="1"/>
</dbReference>
<keyword evidence="2" id="KW-0786">Thiamine pyrophosphate</keyword>
<dbReference type="SUPFAM" id="SSF52518">
    <property type="entry name" value="Thiamin diphosphate-binding fold (THDP-binding)"/>
    <property type="match status" value="2"/>
</dbReference>
<reference evidence="5" key="1">
    <citation type="submission" date="2013-12" db="EMBL/GenBank/DDBJ databases">
        <authorList>
            <person name="Aslett M."/>
        </authorList>
    </citation>
    <scope>NUCLEOTIDE SEQUENCE [LARGE SCALE GENOMIC DNA]</scope>
    <source>
        <strain evidence="5">Lindley</strain>
    </source>
</reference>
<protein>
    <submittedName>
        <fullName evidence="6">Thiamine pyrophosphate-binding protein</fullName>
    </submittedName>
</protein>
<dbReference type="InterPro" id="IPR012001">
    <property type="entry name" value="Thiamin_PyroP_enz_TPP-bd_dom"/>
</dbReference>